<protein>
    <submittedName>
        <fullName evidence="4">Pseudouridine kinase</fullName>
        <ecNumber evidence="4">2.7.1.83</ecNumber>
    </submittedName>
</protein>
<dbReference type="GO" id="GO:0004730">
    <property type="term" value="F:pseudouridylate synthase activity"/>
    <property type="evidence" value="ECO:0007669"/>
    <property type="project" value="TreeGrafter"/>
</dbReference>
<dbReference type="EC" id="2.7.1.83" evidence="4"/>
<gene>
    <name evidence="4" type="ORF">REIFOR_00881</name>
</gene>
<dbReference type="PROSITE" id="PS00583">
    <property type="entry name" value="PFKB_KINASES_1"/>
    <property type="match status" value="1"/>
</dbReference>
<evidence type="ECO:0000256" key="1">
    <source>
        <dbReference type="ARBA" id="ARBA00022679"/>
    </source>
</evidence>
<reference evidence="4 5" key="1">
    <citation type="journal article" date="2017" name="Environ. Microbiol.">
        <title>Genomic and physiological analyses of 'Reinekea forsetii' reveal a versatile opportunistic lifestyle during spring algae blooms.</title>
        <authorList>
            <person name="Avci B."/>
            <person name="Hahnke R.L."/>
            <person name="Chafee M."/>
            <person name="Fischer T."/>
            <person name="Gruber-Vodicka H."/>
            <person name="Tegetmeyer H.E."/>
            <person name="Harder J."/>
            <person name="Fuchs B.M."/>
            <person name="Amann R.I."/>
            <person name="Teeling H."/>
        </authorList>
    </citation>
    <scope>NUCLEOTIDE SEQUENCE [LARGE SCALE GENOMIC DNA]</scope>
    <source>
        <strain evidence="4 5">Hel1_31_D35</strain>
    </source>
</reference>
<dbReference type="RefSeq" id="WP_100256420.1">
    <property type="nucleotide sequence ID" value="NZ_CP011797.1"/>
</dbReference>
<accession>A0A2K8KPS9</accession>
<dbReference type="Proteomes" id="UP000229757">
    <property type="component" value="Chromosome"/>
</dbReference>
<evidence type="ECO:0000313" key="5">
    <source>
        <dbReference type="Proteomes" id="UP000229757"/>
    </source>
</evidence>
<dbReference type="AlphaFoldDB" id="A0A2K8KPS9"/>
<feature type="domain" description="Carbohydrate kinase PfkB" evidence="3">
    <location>
        <begin position="33"/>
        <end position="291"/>
    </location>
</feature>
<dbReference type="CDD" id="cd01941">
    <property type="entry name" value="YeiC_kinase_like"/>
    <property type="match status" value="1"/>
</dbReference>
<dbReference type="InterPro" id="IPR011611">
    <property type="entry name" value="PfkB_dom"/>
</dbReference>
<keyword evidence="2 4" id="KW-0418">Kinase</keyword>
<dbReference type="Pfam" id="PF00294">
    <property type="entry name" value="PfkB"/>
    <property type="match status" value="1"/>
</dbReference>
<dbReference type="PANTHER" id="PTHR42909:SF4">
    <property type="entry name" value="CARBOHYDRATE KINASE, PFKB FAMILY"/>
    <property type="match status" value="1"/>
</dbReference>
<organism evidence="4 5">
    <name type="scientific">Reinekea forsetii</name>
    <dbReference type="NCBI Taxonomy" id="1336806"/>
    <lineage>
        <taxon>Bacteria</taxon>
        <taxon>Pseudomonadati</taxon>
        <taxon>Pseudomonadota</taxon>
        <taxon>Gammaproteobacteria</taxon>
        <taxon>Oceanospirillales</taxon>
        <taxon>Saccharospirillaceae</taxon>
        <taxon>Reinekea</taxon>
    </lineage>
</organism>
<dbReference type="EMBL" id="CP011797">
    <property type="protein sequence ID" value="ATX76049.1"/>
    <property type="molecule type" value="Genomic_DNA"/>
</dbReference>
<proteinExistence type="predicted"/>
<dbReference type="SUPFAM" id="SSF53613">
    <property type="entry name" value="Ribokinase-like"/>
    <property type="match status" value="1"/>
</dbReference>
<dbReference type="GO" id="GO:0016798">
    <property type="term" value="F:hydrolase activity, acting on glycosyl bonds"/>
    <property type="evidence" value="ECO:0007669"/>
    <property type="project" value="TreeGrafter"/>
</dbReference>
<dbReference type="KEGG" id="rfo:REIFOR_00881"/>
<dbReference type="InterPro" id="IPR002173">
    <property type="entry name" value="Carboh/pur_kinase_PfkB_CS"/>
</dbReference>
<name>A0A2K8KPS9_9GAMM</name>
<dbReference type="OrthoDB" id="9806249at2"/>
<keyword evidence="1 4" id="KW-0808">Transferase</keyword>
<dbReference type="GO" id="GO:0005737">
    <property type="term" value="C:cytoplasm"/>
    <property type="evidence" value="ECO:0007669"/>
    <property type="project" value="TreeGrafter"/>
</dbReference>
<sequence>MTNTLPLRTLIVGGANLDITGSCFARFVPGDSNPGLVKNSAGGVGRNIAENLQRLGMNCSLLTVLGDDIGQALILRSCTDAGVDTGPIIVHPTLTTGTYMAINNQLGALLAAIADMAIIDTLTPDQLALKAAYFTQADQIIIEANLPENSIQWICEQHSSKPICADGVSAAKAPRLRSVLAHLDVLKVNSEEAAAILQETGDDLALAKKLHAKGVKNVLLSQGPQGVILHNQDGTWYKSAIKGDNENDTGAGDSLFAGFVAARHLLKRPADQLEFAVACATFTLSSTASVNPKLGVHEIRQLFLSHLSKGAWCS</sequence>
<evidence type="ECO:0000313" key="4">
    <source>
        <dbReference type="EMBL" id="ATX76049.1"/>
    </source>
</evidence>
<dbReference type="PANTHER" id="PTHR42909">
    <property type="entry name" value="ZGC:136858"/>
    <property type="match status" value="1"/>
</dbReference>
<dbReference type="GO" id="GO:0050225">
    <property type="term" value="F:pseudouridine kinase activity"/>
    <property type="evidence" value="ECO:0007669"/>
    <property type="project" value="UniProtKB-EC"/>
</dbReference>
<dbReference type="Gene3D" id="3.40.1190.20">
    <property type="match status" value="1"/>
</dbReference>
<evidence type="ECO:0000256" key="2">
    <source>
        <dbReference type="ARBA" id="ARBA00022777"/>
    </source>
</evidence>
<evidence type="ECO:0000259" key="3">
    <source>
        <dbReference type="Pfam" id="PF00294"/>
    </source>
</evidence>
<keyword evidence="5" id="KW-1185">Reference proteome</keyword>
<dbReference type="InterPro" id="IPR029056">
    <property type="entry name" value="Ribokinase-like"/>
</dbReference>